<dbReference type="InterPro" id="IPR009018">
    <property type="entry name" value="Signal_recog_particle_SRP9/14"/>
</dbReference>
<evidence type="ECO:0000256" key="7">
    <source>
        <dbReference type="RuleBase" id="RU368100"/>
    </source>
</evidence>
<comment type="function">
    <text evidence="7">Component of the signal recognition particle (SRP) complex, a ribonucleoprotein complex that mediates the cotranslational targeting of secretory and membrane proteins to the endoplasmic reticulum (ER).</text>
</comment>
<accession>A0AAN7BA23</accession>
<comment type="similarity">
    <text evidence="2 7">Belongs to the SRP14 family.</text>
</comment>
<evidence type="ECO:0000313" key="10">
    <source>
        <dbReference type="Proteomes" id="UP001301769"/>
    </source>
</evidence>
<evidence type="ECO:0000256" key="2">
    <source>
        <dbReference type="ARBA" id="ARBA00010349"/>
    </source>
</evidence>
<dbReference type="InterPro" id="IPR003210">
    <property type="entry name" value="Signal_recog_particle_SRP14"/>
</dbReference>
<dbReference type="Pfam" id="PF02290">
    <property type="entry name" value="SRP14"/>
    <property type="match status" value="1"/>
</dbReference>
<sequence>MTPLTHEEFFAKLGELILSGKNDPLFEIFLTQKRYTYGSELPKPSEENPFPETSLEKPLPILIHATDGLFKEERPQRTKLSTLVQPDQLDGFYSRYAEVCKGSMAALKPRDRRTKKAKARKKKGGAGQTSMTAIP</sequence>
<proteinExistence type="inferred from homology"/>
<feature type="compositionally biased region" description="Basic residues" evidence="8">
    <location>
        <begin position="110"/>
        <end position="124"/>
    </location>
</feature>
<dbReference type="GO" id="GO:0030942">
    <property type="term" value="F:endoplasmic reticulum signal peptide binding"/>
    <property type="evidence" value="ECO:0007669"/>
    <property type="project" value="UniProtKB-UniRule"/>
</dbReference>
<protein>
    <recommendedName>
        <fullName evidence="7">Signal recognition particle subunit SRP14</fullName>
    </recommendedName>
    <alternativeName>
        <fullName evidence="7">Signal recognition particle 14 kDa protein</fullName>
    </alternativeName>
</protein>
<comment type="subunit">
    <text evidence="7">Component of a fungal signal recognition particle (SRP) complex that consists of a 7SL RNA molecule (scR1) and at least six protein subunits: SRP72, SRP68, SRP54, SEC65, SRP21 and SRP14.</text>
</comment>
<dbReference type="EMBL" id="MU858069">
    <property type="protein sequence ID" value="KAK4216368.1"/>
    <property type="molecule type" value="Genomic_DNA"/>
</dbReference>
<keyword evidence="3 7" id="KW-0963">Cytoplasm</keyword>
<keyword evidence="4 7" id="KW-0694">RNA-binding</keyword>
<reference evidence="9" key="2">
    <citation type="submission" date="2023-05" db="EMBL/GenBank/DDBJ databases">
        <authorList>
            <consortium name="Lawrence Berkeley National Laboratory"/>
            <person name="Steindorff A."/>
            <person name="Hensen N."/>
            <person name="Bonometti L."/>
            <person name="Westerberg I."/>
            <person name="Brannstrom I.O."/>
            <person name="Guillou S."/>
            <person name="Cros-Aarteil S."/>
            <person name="Calhoun S."/>
            <person name="Haridas S."/>
            <person name="Kuo A."/>
            <person name="Mondo S."/>
            <person name="Pangilinan J."/>
            <person name="Riley R."/>
            <person name="Labutti K."/>
            <person name="Andreopoulos B."/>
            <person name="Lipzen A."/>
            <person name="Chen C."/>
            <person name="Yanf M."/>
            <person name="Daum C."/>
            <person name="Ng V."/>
            <person name="Clum A."/>
            <person name="Ohm R."/>
            <person name="Martin F."/>
            <person name="Silar P."/>
            <person name="Natvig D."/>
            <person name="Lalanne C."/>
            <person name="Gautier V."/>
            <person name="Ament-Velasquez S.L."/>
            <person name="Kruys A."/>
            <person name="Hutchinson M.I."/>
            <person name="Powell A.J."/>
            <person name="Barry K."/>
            <person name="Miller A.N."/>
            <person name="Grigoriev I.V."/>
            <person name="Debuchy R."/>
            <person name="Gladieux P."/>
            <person name="Thoren M.H."/>
            <person name="Johannesson H."/>
        </authorList>
    </citation>
    <scope>NUCLEOTIDE SEQUENCE</scope>
    <source>
        <strain evidence="9">PSN293</strain>
    </source>
</reference>
<evidence type="ECO:0000313" key="9">
    <source>
        <dbReference type="EMBL" id="KAK4216368.1"/>
    </source>
</evidence>
<evidence type="ECO:0000256" key="3">
    <source>
        <dbReference type="ARBA" id="ARBA00022490"/>
    </source>
</evidence>
<reference evidence="9" key="1">
    <citation type="journal article" date="2023" name="Mol. Phylogenet. Evol.">
        <title>Genome-scale phylogeny and comparative genomics of the fungal order Sordariales.</title>
        <authorList>
            <person name="Hensen N."/>
            <person name="Bonometti L."/>
            <person name="Westerberg I."/>
            <person name="Brannstrom I.O."/>
            <person name="Guillou S."/>
            <person name="Cros-Aarteil S."/>
            <person name="Calhoun S."/>
            <person name="Haridas S."/>
            <person name="Kuo A."/>
            <person name="Mondo S."/>
            <person name="Pangilinan J."/>
            <person name="Riley R."/>
            <person name="LaButti K."/>
            <person name="Andreopoulos B."/>
            <person name="Lipzen A."/>
            <person name="Chen C."/>
            <person name="Yan M."/>
            <person name="Daum C."/>
            <person name="Ng V."/>
            <person name="Clum A."/>
            <person name="Steindorff A."/>
            <person name="Ohm R.A."/>
            <person name="Martin F."/>
            <person name="Silar P."/>
            <person name="Natvig D.O."/>
            <person name="Lalanne C."/>
            <person name="Gautier V."/>
            <person name="Ament-Velasquez S.L."/>
            <person name="Kruys A."/>
            <person name="Hutchinson M.I."/>
            <person name="Powell A.J."/>
            <person name="Barry K."/>
            <person name="Miller A.N."/>
            <person name="Grigoriev I.V."/>
            <person name="Debuchy R."/>
            <person name="Gladieux P."/>
            <person name="Hiltunen Thoren M."/>
            <person name="Johannesson H."/>
        </authorList>
    </citation>
    <scope>NUCLEOTIDE SEQUENCE</scope>
    <source>
        <strain evidence="9">PSN293</strain>
    </source>
</reference>
<comment type="caution">
    <text evidence="9">The sequence shown here is derived from an EMBL/GenBank/DDBJ whole genome shotgun (WGS) entry which is preliminary data.</text>
</comment>
<dbReference type="SUPFAM" id="SSF54762">
    <property type="entry name" value="Signal recognition particle alu RNA binding heterodimer, SRP9/14"/>
    <property type="match status" value="1"/>
</dbReference>
<evidence type="ECO:0000256" key="1">
    <source>
        <dbReference type="ARBA" id="ARBA00004496"/>
    </source>
</evidence>
<keyword evidence="5 7" id="KW-0733">Signal recognition particle</keyword>
<organism evidence="9 10">
    <name type="scientific">Rhypophila decipiens</name>
    <dbReference type="NCBI Taxonomy" id="261697"/>
    <lineage>
        <taxon>Eukaryota</taxon>
        <taxon>Fungi</taxon>
        <taxon>Dikarya</taxon>
        <taxon>Ascomycota</taxon>
        <taxon>Pezizomycotina</taxon>
        <taxon>Sordariomycetes</taxon>
        <taxon>Sordariomycetidae</taxon>
        <taxon>Sordariales</taxon>
        <taxon>Naviculisporaceae</taxon>
        <taxon>Rhypophila</taxon>
    </lineage>
</organism>
<dbReference type="Proteomes" id="UP001301769">
    <property type="component" value="Unassembled WGS sequence"/>
</dbReference>
<evidence type="ECO:0000256" key="8">
    <source>
        <dbReference type="SAM" id="MobiDB-lite"/>
    </source>
</evidence>
<keyword evidence="6 7" id="KW-0687">Ribonucleoprotein</keyword>
<dbReference type="GO" id="GO:0005786">
    <property type="term" value="C:signal recognition particle, endoplasmic reticulum targeting"/>
    <property type="evidence" value="ECO:0007669"/>
    <property type="project" value="UniProtKB-UniRule"/>
</dbReference>
<name>A0AAN7BA23_9PEZI</name>
<feature type="region of interest" description="Disordered" evidence="8">
    <location>
        <begin position="107"/>
        <end position="135"/>
    </location>
</feature>
<dbReference type="GO" id="GO:0006614">
    <property type="term" value="P:SRP-dependent cotranslational protein targeting to membrane"/>
    <property type="evidence" value="ECO:0007669"/>
    <property type="project" value="UniProtKB-UniRule"/>
</dbReference>
<gene>
    <name evidence="9" type="ORF">QBC37DRAFT_94491</name>
</gene>
<dbReference type="PANTHER" id="PTHR12013">
    <property type="entry name" value="SIGNAL RECOGNITION PARTICLE 14 KD PROTEIN"/>
    <property type="match status" value="1"/>
</dbReference>
<comment type="subcellular location">
    <subcellularLocation>
        <location evidence="1 7">Cytoplasm</location>
    </subcellularLocation>
</comment>
<dbReference type="GO" id="GO:0008312">
    <property type="term" value="F:7S RNA binding"/>
    <property type="evidence" value="ECO:0007669"/>
    <property type="project" value="UniProtKB-UniRule"/>
</dbReference>
<dbReference type="AlphaFoldDB" id="A0AAN7BA23"/>
<evidence type="ECO:0000256" key="4">
    <source>
        <dbReference type="ARBA" id="ARBA00022884"/>
    </source>
</evidence>
<evidence type="ECO:0000256" key="6">
    <source>
        <dbReference type="ARBA" id="ARBA00023274"/>
    </source>
</evidence>
<keyword evidence="10" id="KW-1185">Reference proteome</keyword>
<dbReference type="Gene3D" id="3.30.720.10">
    <property type="entry name" value="Signal recognition particle alu RNA binding heterodimer, srp9/1"/>
    <property type="match status" value="1"/>
</dbReference>
<evidence type="ECO:0000256" key="5">
    <source>
        <dbReference type="ARBA" id="ARBA00023135"/>
    </source>
</evidence>